<dbReference type="RefSeq" id="WP_204913394.1">
    <property type="nucleotide sequence ID" value="NZ_BAAAYR010000004.1"/>
</dbReference>
<organism evidence="2 3">
    <name type="scientific">Microlunatus spumicola</name>
    <dbReference type="NCBI Taxonomy" id="81499"/>
    <lineage>
        <taxon>Bacteria</taxon>
        <taxon>Bacillati</taxon>
        <taxon>Actinomycetota</taxon>
        <taxon>Actinomycetes</taxon>
        <taxon>Propionibacteriales</taxon>
        <taxon>Propionibacteriaceae</taxon>
        <taxon>Microlunatus</taxon>
    </lineage>
</organism>
<comment type="caution">
    <text evidence="2">The sequence shown here is derived from an EMBL/GenBank/DDBJ whole genome shotgun (WGS) entry which is preliminary data.</text>
</comment>
<evidence type="ECO:0000313" key="2">
    <source>
        <dbReference type="EMBL" id="GAA3571205.1"/>
    </source>
</evidence>
<name>A0ABP6XSW8_9ACTN</name>
<gene>
    <name evidence="2" type="ORF">GCM10022197_29610</name>
</gene>
<accession>A0ABP6XSW8</accession>
<dbReference type="InterPro" id="IPR004304">
    <property type="entry name" value="FmdA_AmdA"/>
</dbReference>
<sequence length="312" mass="32596">MSEHFLGKHLGTPSFSPTREPVLRVTPGAGDRITFETDDLAYAQMEEFGDLAKVTATINPVTGPVYVEGAEPGDVLAVTIHAIDVAEQGWSVSIPGAGALSEVMGPEFFVRRVPVRDGRVQLTDTLDCAAAPMIGCLGVAPAAVDGSTVMPTYPTGGNMDLTDAKVGSTVYLPVQVPGALLSVGDLHAVMARAESTFVAIEIAGTATLSVDLVKGRTIRGPQVDTGDEWVCVGLGDPVQDSIVMAYESLYTLMVEQHGWSREDAYVVLSALGHTELGGPTGSSDPDPLHPFRAVGAVTLARLAKDVLLSGGR</sequence>
<reference evidence="3" key="1">
    <citation type="journal article" date="2019" name="Int. J. Syst. Evol. Microbiol.">
        <title>The Global Catalogue of Microorganisms (GCM) 10K type strain sequencing project: providing services to taxonomists for standard genome sequencing and annotation.</title>
        <authorList>
            <consortium name="The Broad Institute Genomics Platform"/>
            <consortium name="The Broad Institute Genome Sequencing Center for Infectious Disease"/>
            <person name="Wu L."/>
            <person name="Ma J."/>
        </authorList>
    </citation>
    <scope>NUCLEOTIDE SEQUENCE [LARGE SCALE GENOMIC DNA]</scope>
    <source>
        <strain evidence="3">JCM 16540</strain>
    </source>
</reference>
<proteinExistence type="predicted"/>
<dbReference type="Proteomes" id="UP001500767">
    <property type="component" value="Unassembled WGS sequence"/>
</dbReference>
<dbReference type="SUPFAM" id="SSF141130">
    <property type="entry name" value="Acetamidase/Formamidase-like"/>
    <property type="match status" value="1"/>
</dbReference>
<dbReference type="Gene3D" id="2.60.120.580">
    <property type="entry name" value="Acetamidase/Formamidase-like domains"/>
    <property type="match status" value="1"/>
</dbReference>
<keyword evidence="3" id="KW-1185">Reference proteome</keyword>
<evidence type="ECO:0000313" key="3">
    <source>
        <dbReference type="Proteomes" id="UP001500767"/>
    </source>
</evidence>
<dbReference type="PANTHER" id="PTHR31891">
    <property type="entry name" value="FORMAMIDASE C869.04-RELATED"/>
    <property type="match status" value="1"/>
</dbReference>
<dbReference type="Gene3D" id="2.40.10.120">
    <property type="match status" value="1"/>
</dbReference>
<dbReference type="Gene3D" id="3.10.28.20">
    <property type="entry name" value="Acetamidase/Formamidase-like domains"/>
    <property type="match status" value="1"/>
</dbReference>
<feature type="region of interest" description="Disordered" evidence="1">
    <location>
        <begin position="1"/>
        <end position="23"/>
    </location>
</feature>
<evidence type="ECO:0000256" key="1">
    <source>
        <dbReference type="SAM" id="MobiDB-lite"/>
    </source>
</evidence>
<dbReference type="PANTHER" id="PTHR31891:SF1">
    <property type="entry name" value="FORMAMIDASE C869.04-RELATED"/>
    <property type="match status" value="1"/>
</dbReference>
<dbReference type="Pfam" id="PF03069">
    <property type="entry name" value="FmdA_AmdA"/>
    <property type="match status" value="2"/>
</dbReference>
<protein>
    <submittedName>
        <fullName evidence="2">Acetamidase/formamidase family protein</fullName>
    </submittedName>
</protein>
<dbReference type="EMBL" id="BAAAYR010000004">
    <property type="protein sequence ID" value="GAA3571205.1"/>
    <property type="molecule type" value="Genomic_DNA"/>
</dbReference>